<feature type="transmembrane region" description="Helical" evidence="1">
    <location>
        <begin position="186"/>
        <end position="207"/>
    </location>
</feature>
<reference evidence="3 4" key="1">
    <citation type="submission" date="2019-07" db="EMBL/GenBank/DDBJ databases">
        <title>Whole genome shotgun sequence of Reyranella soli NBRC 108950.</title>
        <authorList>
            <person name="Hosoyama A."/>
            <person name="Uohara A."/>
            <person name="Ohji S."/>
            <person name="Ichikawa N."/>
        </authorList>
    </citation>
    <scope>NUCLEOTIDE SEQUENCE [LARGE SCALE GENOMIC DNA]</scope>
    <source>
        <strain evidence="3 4">NBRC 108950</strain>
    </source>
</reference>
<dbReference type="Proteomes" id="UP000321058">
    <property type="component" value="Unassembled WGS sequence"/>
</dbReference>
<feature type="transmembrane region" description="Helical" evidence="1">
    <location>
        <begin position="213"/>
        <end position="233"/>
    </location>
</feature>
<sequence>MIDKTSGGQHHILTGILFICGAGILFPVMNGFAKFLGESGYDSLQVSWARAFGHILFMLAAFVPRFGLAMLRTHRLGTQILRSALLMTSNLSFFFAIITIPIAKAASISLTAPLVVALLAWPMLGERTTVGRLVALGVGFVGVLIVIRPGTELFQWASLGVVLSATCYALYQILTRRIAGTDSPETSAIYSSIVGAFGLMFVLPFVWKTPESFRDIAYFCSLGVLGALGHYCVARALHYAPANIVTPFQYMQLLGSVVVGYLFFGNFPDVLGWVGAAIIVGAGLYIGWSQRKAS</sequence>
<dbReference type="Pfam" id="PF00892">
    <property type="entry name" value="EamA"/>
    <property type="match status" value="2"/>
</dbReference>
<dbReference type="PANTHER" id="PTHR22911:SF103">
    <property type="entry name" value="BLR2811 PROTEIN"/>
    <property type="match status" value="1"/>
</dbReference>
<feature type="domain" description="EamA" evidence="2">
    <location>
        <begin position="156"/>
        <end position="282"/>
    </location>
</feature>
<protein>
    <recommendedName>
        <fullName evidence="2">EamA domain-containing protein</fullName>
    </recommendedName>
</protein>
<dbReference type="RefSeq" id="WP_147150109.1">
    <property type="nucleotide sequence ID" value="NZ_BKAJ01000053.1"/>
</dbReference>
<keyword evidence="1" id="KW-0812">Transmembrane</keyword>
<comment type="caution">
    <text evidence="3">The sequence shown here is derived from an EMBL/GenBank/DDBJ whole genome shotgun (WGS) entry which is preliminary data.</text>
</comment>
<dbReference type="SUPFAM" id="SSF103481">
    <property type="entry name" value="Multidrug resistance efflux transporter EmrE"/>
    <property type="match status" value="2"/>
</dbReference>
<evidence type="ECO:0000313" key="3">
    <source>
        <dbReference type="EMBL" id="GEP56026.1"/>
    </source>
</evidence>
<evidence type="ECO:0000256" key="1">
    <source>
        <dbReference type="SAM" id="Phobius"/>
    </source>
</evidence>
<proteinExistence type="predicted"/>
<dbReference type="EMBL" id="BKAJ01000053">
    <property type="protein sequence ID" value="GEP56026.1"/>
    <property type="molecule type" value="Genomic_DNA"/>
</dbReference>
<dbReference type="AlphaFoldDB" id="A0A512NAM2"/>
<feature type="transmembrane region" description="Helical" evidence="1">
    <location>
        <begin position="48"/>
        <end position="68"/>
    </location>
</feature>
<feature type="transmembrane region" description="Helical" evidence="1">
    <location>
        <begin position="80"/>
        <end position="100"/>
    </location>
</feature>
<feature type="transmembrane region" description="Helical" evidence="1">
    <location>
        <begin position="106"/>
        <end position="123"/>
    </location>
</feature>
<keyword evidence="1" id="KW-0472">Membrane</keyword>
<dbReference type="InterPro" id="IPR037185">
    <property type="entry name" value="EmrE-like"/>
</dbReference>
<evidence type="ECO:0000259" key="2">
    <source>
        <dbReference type="Pfam" id="PF00892"/>
    </source>
</evidence>
<dbReference type="OrthoDB" id="9812899at2"/>
<organism evidence="3 4">
    <name type="scientific">Reyranella soli</name>
    <dbReference type="NCBI Taxonomy" id="1230389"/>
    <lineage>
        <taxon>Bacteria</taxon>
        <taxon>Pseudomonadati</taxon>
        <taxon>Pseudomonadota</taxon>
        <taxon>Alphaproteobacteria</taxon>
        <taxon>Hyphomicrobiales</taxon>
        <taxon>Reyranellaceae</taxon>
        <taxon>Reyranella</taxon>
    </lineage>
</organism>
<dbReference type="GO" id="GO:0016020">
    <property type="term" value="C:membrane"/>
    <property type="evidence" value="ECO:0007669"/>
    <property type="project" value="InterPro"/>
</dbReference>
<dbReference type="PANTHER" id="PTHR22911">
    <property type="entry name" value="ACYL-MALONYL CONDENSING ENZYME-RELATED"/>
    <property type="match status" value="1"/>
</dbReference>
<dbReference type="InterPro" id="IPR000620">
    <property type="entry name" value="EamA_dom"/>
</dbReference>
<keyword evidence="4" id="KW-1185">Reference proteome</keyword>
<dbReference type="Gene3D" id="1.10.3730.20">
    <property type="match status" value="1"/>
</dbReference>
<feature type="transmembrane region" description="Helical" evidence="1">
    <location>
        <begin position="270"/>
        <end position="288"/>
    </location>
</feature>
<feature type="domain" description="EamA" evidence="2">
    <location>
        <begin position="14"/>
        <end position="147"/>
    </location>
</feature>
<accession>A0A512NAM2</accession>
<name>A0A512NAM2_9HYPH</name>
<feature type="transmembrane region" description="Helical" evidence="1">
    <location>
        <begin position="245"/>
        <end position="264"/>
    </location>
</feature>
<feature type="transmembrane region" description="Helical" evidence="1">
    <location>
        <begin position="153"/>
        <end position="174"/>
    </location>
</feature>
<keyword evidence="1" id="KW-1133">Transmembrane helix</keyword>
<gene>
    <name evidence="3" type="ORF">RSO01_31920</name>
</gene>
<feature type="transmembrane region" description="Helical" evidence="1">
    <location>
        <begin position="130"/>
        <end position="147"/>
    </location>
</feature>
<feature type="transmembrane region" description="Helical" evidence="1">
    <location>
        <begin position="12"/>
        <end position="36"/>
    </location>
</feature>
<evidence type="ECO:0000313" key="4">
    <source>
        <dbReference type="Proteomes" id="UP000321058"/>
    </source>
</evidence>